<keyword evidence="3 8" id="KW-1134">Transmembrane beta strand</keyword>
<dbReference type="GO" id="GO:0009279">
    <property type="term" value="C:cell outer membrane"/>
    <property type="evidence" value="ECO:0007669"/>
    <property type="project" value="UniProtKB-SubCell"/>
</dbReference>
<keyword evidence="14" id="KW-1185">Reference proteome</keyword>
<feature type="domain" description="TonB-dependent receptor plug" evidence="12">
    <location>
        <begin position="50"/>
        <end position="161"/>
    </location>
</feature>
<dbReference type="InterPro" id="IPR000531">
    <property type="entry name" value="Beta-barrel_TonB"/>
</dbReference>
<dbReference type="InterPro" id="IPR037066">
    <property type="entry name" value="Plug_dom_sf"/>
</dbReference>
<dbReference type="OrthoDB" id="9805434at2"/>
<protein>
    <submittedName>
        <fullName evidence="13">Colicin I receptor</fullName>
    </submittedName>
</protein>
<dbReference type="Proteomes" id="UP000095672">
    <property type="component" value="Chromosome"/>
</dbReference>
<dbReference type="Pfam" id="PF07715">
    <property type="entry name" value="Plug"/>
    <property type="match status" value="1"/>
</dbReference>
<evidence type="ECO:0000256" key="7">
    <source>
        <dbReference type="ARBA" id="ARBA00023237"/>
    </source>
</evidence>
<feature type="signal peptide" evidence="10">
    <location>
        <begin position="1"/>
        <end position="30"/>
    </location>
</feature>
<keyword evidence="2 8" id="KW-0813">Transport</keyword>
<evidence type="ECO:0000259" key="11">
    <source>
        <dbReference type="Pfam" id="PF00593"/>
    </source>
</evidence>
<evidence type="ECO:0000313" key="14">
    <source>
        <dbReference type="Proteomes" id="UP000095672"/>
    </source>
</evidence>
<dbReference type="SUPFAM" id="SSF56935">
    <property type="entry name" value="Porins"/>
    <property type="match status" value="1"/>
</dbReference>
<evidence type="ECO:0000256" key="3">
    <source>
        <dbReference type="ARBA" id="ARBA00022452"/>
    </source>
</evidence>
<evidence type="ECO:0000259" key="12">
    <source>
        <dbReference type="Pfam" id="PF07715"/>
    </source>
</evidence>
<keyword evidence="4 8" id="KW-0812">Transmembrane</keyword>
<sequence length="926" mass="101586" precursor="true">MDRSRLARAIKGAIAAAAVSTSIATSPSFAQQVEEVVVTGSRIQRVTDANSATPISVFDAAALEASGQTTLEDFLQEIPSMTGGQLGSTVNNGNPGLATVSLRGLGSSRTLVLLNGRRLSSSGPSTGVVDLNTIPTTAIERVEILRDGASTIYGSDAIAGVVNIITKKNFEGAEVFLDAGTSQENDGQEYLAAWTFGAATDDDDGHVMFNVQYTKREDIFQGDRKWADCPLFETGGAVFCGGSSYTTPAQFFIDSADGGQIVDPVTGEIRAFDPTLDAFNYAEVSYLVTPQEVVTFYGYGEKDLWDWEDFTTFGAFGELLYANRQSDQLLAPEGTFFQPVAPATNPGNPTGEDAIIARRLTETGGRSFNQDLSMWRAVVGIDGEFCNEWTWDISYNYARWVDSQIDFGRSNPSRFTTMLDPALCAADEDCSAAALAAGETAWNPFASGTFTQPWQDYALVPNSPVEKSTLNSFQANIVGDFYDFTMSTASEPFAWAAGYERRRETSETVVDGAALLGQIYFVSGVNWGGSYDVDEFYGEVRMPFMDGRDWADVLAAEVSFRYSDYDRTGSDTTWAGVIDYAPIEQLRFRATYSEGFRAPGLDDLFLPPTQSAETYTDPCVNWGNSSNPILRANCAADGLPPDFELGNSQATGLFGGNEDLKNETSESWTVGIVWTPTFIEDLSFTVDYFDITVDDAIGTFNTNTIVSNCYTSDGFSSPSCDLITGAGAVGLTPLPTSPRRDRSGTIAGQLLNGQNISTFETNGVDLGADYSQEFGDGIFTFSASATYLNEWRFQASEFEPEVDLAGYYGVDPVTTRIAAFPEWKLYTSWGYEYQDCWSTTLVVRMEGDVDDIDPRDVDLSTHVDNQWYTDLNFRYFYWDDITLSGGIRNMFNQQPPYVTNYDDMNTLPLNYDTTGRYFYGRVQFKF</sequence>
<comment type="similarity">
    <text evidence="8 9">Belongs to the TonB-dependent receptor family.</text>
</comment>
<organism evidence="13 14">
    <name type="scientific">Microbulbifer aggregans</name>
    <dbReference type="NCBI Taxonomy" id="1769779"/>
    <lineage>
        <taxon>Bacteria</taxon>
        <taxon>Pseudomonadati</taxon>
        <taxon>Pseudomonadota</taxon>
        <taxon>Gammaproteobacteria</taxon>
        <taxon>Cellvibrionales</taxon>
        <taxon>Microbulbiferaceae</taxon>
        <taxon>Microbulbifer</taxon>
    </lineage>
</organism>
<keyword evidence="10" id="KW-0732">Signal</keyword>
<dbReference type="Gene3D" id="2.170.130.10">
    <property type="entry name" value="TonB-dependent receptor, plug domain"/>
    <property type="match status" value="1"/>
</dbReference>
<dbReference type="InterPro" id="IPR039426">
    <property type="entry name" value="TonB-dep_rcpt-like"/>
</dbReference>
<evidence type="ECO:0000256" key="5">
    <source>
        <dbReference type="ARBA" id="ARBA00023077"/>
    </source>
</evidence>
<evidence type="ECO:0000313" key="13">
    <source>
        <dbReference type="EMBL" id="AOS95606.1"/>
    </source>
</evidence>
<dbReference type="InterPro" id="IPR036942">
    <property type="entry name" value="Beta-barrel_TonB_sf"/>
</dbReference>
<evidence type="ECO:0000256" key="8">
    <source>
        <dbReference type="PROSITE-ProRule" id="PRU01360"/>
    </source>
</evidence>
<accession>A0A1C9W367</accession>
<reference evidence="14" key="1">
    <citation type="submission" date="2016-01" db="EMBL/GenBank/DDBJ databases">
        <title>Complete genome sequence of Microbulbifer sp. CCB-MM1, a halophile isolated from Matang Mangrove Forest, Perak.</title>
        <authorList>
            <person name="Moh T.H."/>
            <person name="Dinesh B."/>
            <person name="Lau N.-S."/>
            <person name="Go F."/>
            <person name="Alexander Chong S.-C."/>
        </authorList>
    </citation>
    <scope>NUCLEOTIDE SEQUENCE [LARGE SCALE GENOMIC DNA]</scope>
    <source>
        <strain evidence="14">CCB-MM1</strain>
    </source>
</reference>
<gene>
    <name evidence="13" type="primary">cirA_3</name>
    <name evidence="13" type="ORF">AUP74_00130</name>
</gene>
<evidence type="ECO:0000256" key="10">
    <source>
        <dbReference type="SAM" id="SignalP"/>
    </source>
</evidence>
<name>A0A1C9W367_9GAMM</name>
<comment type="subcellular location">
    <subcellularLocation>
        <location evidence="1 8">Cell outer membrane</location>
        <topology evidence="1 8">Multi-pass membrane protein</topology>
    </subcellularLocation>
</comment>
<proteinExistence type="inferred from homology"/>
<dbReference type="Gene3D" id="2.40.170.20">
    <property type="entry name" value="TonB-dependent receptor, beta-barrel domain"/>
    <property type="match status" value="1"/>
</dbReference>
<dbReference type="KEGG" id="micc:AUP74_00130"/>
<dbReference type="EMBL" id="CP014143">
    <property type="protein sequence ID" value="AOS95606.1"/>
    <property type="molecule type" value="Genomic_DNA"/>
</dbReference>
<dbReference type="InterPro" id="IPR012910">
    <property type="entry name" value="Plug_dom"/>
</dbReference>
<dbReference type="PROSITE" id="PS52016">
    <property type="entry name" value="TONB_DEPENDENT_REC_3"/>
    <property type="match status" value="1"/>
</dbReference>
<feature type="chain" id="PRO_5008895322" evidence="10">
    <location>
        <begin position="31"/>
        <end position="926"/>
    </location>
</feature>
<dbReference type="AlphaFoldDB" id="A0A1C9W367"/>
<dbReference type="Pfam" id="PF00593">
    <property type="entry name" value="TonB_dep_Rec_b-barrel"/>
    <property type="match status" value="1"/>
</dbReference>
<keyword evidence="13" id="KW-0675">Receptor</keyword>
<keyword evidence="7 8" id="KW-0998">Cell outer membrane</keyword>
<dbReference type="STRING" id="1769779.AUP74_00130"/>
<evidence type="ECO:0000256" key="9">
    <source>
        <dbReference type="RuleBase" id="RU003357"/>
    </source>
</evidence>
<feature type="domain" description="TonB-dependent receptor-like beta-barrel" evidence="11">
    <location>
        <begin position="330"/>
        <end position="889"/>
    </location>
</feature>
<evidence type="ECO:0000256" key="2">
    <source>
        <dbReference type="ARBA" id="ARBA00022448"/>
    </source>
</evidence>
<dbReference type="RefSeq" id="WP_069945859.1">
    <property type="nucleotide sequence ID" value="NZ_CP014143.1"/>
</dbReference>
<evidence type="ECO:0000256" key="6">
    <source>
        <dbReference type="ARBA" id="ARBA00023136"/>
    </source>
</evidence>
<dbReference type="PANTHER" id="PTHR47234">
    <property type="match status" value="1"/>
</dbReference>
<dbReference type="PATRIC" id="fig|1769779.3.peg.128"/>
<evidence type="ECO:0000256" key="4">
    <source>
        <dbReference type="ARBA" id="ARBA00022692"/>
    </source>
</evidence>
<keyword evidence="5 9" id="KW-0798">TonB box</keyword>
<keyword evidence="6 8" id="KW-0472">Membrane</keyword>
<dbReference type="PANTHER" id="PTHR47234:SF2">
    <property type="entry name" value="TONB-DEPENDENT RECEPTOR"/>
    <property type="match status" value="1"/>
</dbReference>
<evidence type="ECO:0000256" key="1">
    <source>
        <dbReference type="ARBA" id="ARBA00004571"/>
    </source>
</evidence>